<dbReference type="SUPFAM" id="SSF47473">
    <property type="entry name" value="EF-hand"/>
    <property type="match status" value="1"/>
</dbReference>
<dbReference type="Gene3D" id="1.10.238.10">
    <property type="entry name" value="EF-hand"/>
    <property type="match status" value="1"/>
</dbReference>
<evidence type="ECO:0000259" key="2">
    <source>
        <dbReference type="PROSITE" id="PS50222"/>
    </source>
</evidence>
<dbReference type="PROSITE" id="PS00018">
    <property type="entry name" value="EF_HAND_1"/>
    <property type="match status" value="2"/>
</dbReference>
<dbReference type="InterPro" id="IPR011992">
    <property type="entry name" value="EF-hand-dom_pair"/>
</dbReference>
<keyword evidence="1" id="KW-1133">Transmembrane helix</keyword>
<dbReference type="Pfam" id="PF13499">
    <property type="entry name" value="EF-hand_7"/>
    <property type="match status" value="1"/>
</dbReference>
<dbReference type="SMART" id="SM00054">
    <property type="entry name" value="EFh"/>
    <property type="match status" value="2"/>
</dbReference>
<accession>A0A075IEV6</accession>
<feature type="domain" description="EF-hand" evidence="2">
    <location>
        <begin position="102"/>
        <end position="132"/>
    </location>
</feature>
<keyword evidence="1" id="KW-0472">Membrane</keyword>
<proteinExistence type="predicted"/>
<dbReference type="GO" id="GO:0005509">
    <property type="term" value="F:calcium ion binding"/>
    <property type="evidence" value="ECO:0007669"/>
    <property type="project" value="InterPro"/>
</dbReference>
<feature type="transmembrane region" description="Helical" evidence="1">
    <location>
        <begin position="179"/>
        <end position="197"/>
    </location>
</feature>
<reference evidence="3" key="1">
    <citation type="journal article" date="2014" name="Genome Biol. Evol.">
        <title>Pangenome evidence for extensive interdomain horizontal transfer affecting lineage core and shell genes in uncultured planktonic thaumarchaeota and euryarchaeota.</title>
        <authorList>
            <person name="Deschamps P."/>
            <person name="Zivanovic Y."/>
            <person name="Moreira D."/>
            <person name="Rodriguez-Valera F."/>
            <person name="Lopez-Garcia P."/>
        </authorList>
    </citation>
    <scope>NUCLEOTIDE SEQUENCE</scope>
</reference>
<evidence type="ECO:0000313" key="3">
    <source>
        <dbReference type="EMBL" id="AIF25467.1"/>
    </source>
</evidence>
<dbReference type="PROSITE" id="PS50222">
    <property type="entry name" value="EF_HAND_2"/>
    <property type="match status" value="2"/>
</dbReference>
<sequence>MYQSQFCYPHRMGTRKHFTFSPILEAENITTSEKEAFPPELLKFAEQLSSAGKTVYDVFSEMDLNEDGTLDVSEFREGLTALEKNLWWTEEFEIDALPPYLIDSLVDEFDRSGDGKISLGEFDALVRRIPGYVLQESDDLRNPETTIVWAVLLTSIWLFVLGDYTGILLDASFEFPKPFGFVCCLCLIWPALAVLAVTQGSNYRLTRVEPIEPH</sequence>
<feature type="domain" description="EF-hand" evidence="2">
    <location>
        <begin position="50"/>
        <end position="85"/>
    </location>
</feature>
<name>A0A075IEV6_9EURY</name>
<dbReference type="InterPro" id="IPR018247">
    <property type="entry name" value="EF_Hand_1_Ca_BS"/>
</dbReference>
<dbReference type="AlphaFoldDB" id="A0A075IEV6"/>
<organism evidence="3">
    <name type="scientific">uncultured marine group II/III euryarchaeote SAT1000_51_D10</name>
    <dbReference type="NCBI Taxonomy" id="1456587"/>
    <lineage>
        <taxon>Archaea</taxon>
        <taxon>Methanobacteriati</taxon>
        <taxon>Methanobacteriota</taxon>
        <taxon>environmental samples</taxon>
    </lineage>
</organism>
<evidence type="ECO:0000256" key="1">
    <source>
        <dbReference type="SAM" id="Phobius"/>
    </source>
</evidence>
<dbReference type="CDD" id="cd00051">
    <property type="entry name" value="EFh"/>
    <property type="match status" value="1"/>
</dbReference>
<dbReference type="InterPro" id="IPR002048">
    <property type="entry name" value="EF_hand_dom"/>
</dbReference>
<feature type="transmembrane region" description="Helical" evidence="1">
    <location>
        <begin position="147"/>
        <end position="167"/>
    </location>
</feature>
<keyword evidence="1" id="KW-0812">Transmembrane</keyword>
<protein>
    <recommendedName>
        <fullName evidence="2">EF-hand domain-containing protein</fullName>
    </recommendedName>
</protein>
<dbReference type="EMBL" id="KF901291">
    <property type="protein sequence ID" value="AIF25467.1"/>
    <property type="molecule type" value="Genomic_DNA"/>
</dbReference>